<protein>
    <submittedName>
        <fullName evidence="7">MTMR9 protein</fullName>
    </submittedName>
</protein>
<organism evidence="7 8">
    <name type="scientific">Crocuta crocuta</name>
    <name type="common">Spotted hyena</name>
    <dbReference type="NCBI Taxonomy" id="9678"/>
    <lineage>
        <taxon>Eukaryota</taxon>
        <taxon>Metazoa</taxon>
        <taxon>Chordata</taxon>
        <taxon>Craniata</taxon>
        <taxon>Vertebrata</taxon>
        <taxon>Euteleostomi</taxon>
        <taxon>Mammalia</taxon>
        <taxon>Eutheria</taxon>
        <taxon>Laurasiatheria</taxon>
        <taxon>Carnivora</taxon>
        <taxon>Feliformia</taxon>
        <taxon>Hyaenidae</taxon>
        <taxon>Crocuta</taxon>
    </lineage>
</organism>
<dbReference type="InterPro" id="IPR050230">
    <property type="entry name" value="CALM/Myosin/TropC-like"/>
</dbReference>
<dbReference type="CDD" id="cd00051">
    <property type="entry name" value="EFh"/>
    <property type="match status" value="1"/>
</dbReference>
<dbReference type="PROSITE" id="PS00018">
    <property type="entry name" value="EF_HAND_1"/>
    <property type="match status" value="1"/>
</dbReference>
<dbReference type="Gene3D" id="1.10.238.10">
    <property type="entry name" value="EF-hand"/>
    <property type="match status" value="2"/>
</dbReference>
<proteinExistence type="inferred from homology"/>
<keyword evidence="5" id="KW-0106">Calcium</keyword>
<evidence type="ECO:0000256" key="5">
    <source>
        <dbReference type="ARBA" id="ARBA00022837"/>
    </source>
</evidence>
<dbReference type="GO" id="GO:0016460">
    <property type="term" value="C:myosin II complex"/>
    <property type="evidence" value="ECO:0007669"/>
    <property type="project" value="TreeGrafter"/>
</dbReference>
<reference evidence="7 8" key="1">
    <citation type="submission" date="2019-11" db="EMBL/GenBank/DDBJ databases">
        <authorList>
            <person name="Yang C."/>
            <person name="Li F."/>
        </authorList>
    </citation>
    <scope>NUCLEOTIDE SEQUENCE [LARGE SCALE GENOMIC DNA]</scope>
    <source>
        <strain evidence="7">KB4526</strain>
        <tissue evidence="7">Muscle</tissue>
    </source>
</reference>
<gene>
    <name evidence="7" type="primary">Mtmr9_1</name>
    <name evidence="7" type="ORF">FOF47_R00351</name>
</gene>
<dbReference type="FunFam" id="1.10.238.10:FF:000527">
    <property type="entry name" value="Calmodulin-3"/>
    <property type="match status" value="1"/>
</dbReference>
<feature type="non-terminal residue" evidence="7">
    <location>
        <position position="100"/>
    </location>
</feature>
<comment type="caution">
    <text evidence="7">The sequence shown here is derived from an EMBL/GenBank/DDBJ whole genome shotgun (WGS) entry which is preliminary data.</text>
</comment>
<feature type="domain" description="EF-hand" evidence="6">
    <location>
        <begin position="79"/>
        <end position="100"/>
    </location>
</feature>
<dbReference type="GO" id="GO:0000922">
    <property type="term" value="C:spindle pole"/>
    <property type="evidence" value="ECO:0007669"/>
    <property type="project" value="UniProtKB-SubCell"/>
</dbReference>
<dbReference type="SUPFAM" id="SSF47473">
    <property type="entry name" value="EF-hand"/>
    <property type="match status" value="1"/>
</dbReference>
<keyword evidence="4" id="KW-0677">Repeat</keyword>
<dbReference type="SMART" id="SM00054">
    <property type="entry name" value="EFh"/>
    <property type="match status" value="1"/>
</dbReference>
<dbReference type="InterPro" id="IPR002048">
    <property type="entry name" value="EF_hand_dom"/>
</dbReference>
<evidence type="ECO:0000259" key="6">
    <source>
        <dbReference type="PROSITE" id="PS50222"/>
    </source>
</evidence>
<dbReference type="EMBL" id="VOAJ01004068">
    <property type="protein sequence ID" value="KAF0878268.1"/>
    <property type="molecule type" value="Genomic_DNA"/>
</dbReference>
<comment type="subcellular location">
    <subcellularLocation>
        <location evidence="1">Cytoplasm</location>
        <location evidence="1">Cytoskeleton</location>
        <location evidence="1">Spindle pole</location>
    </subcellularLocation>
</comment>
<dbReference type="GO" id="GO:0005509">
    <property type="term" value="F:calcium ion binding"/>
    <property type="evidence" value="ECO:0007669"/>
    <property type="project" value="InterPro"/>
</dbReference>
<evidence type="ECO:0000256" key="1">
    <source>
        <dbReference type="ARBA" id="ARBA00004647"/>
    </source>
</evidence>
<feature type="non-terminal residue" evidence="7">
    <location>
        <position position="1"/>
    </location>
</feature>
<evidence type="ECO:0000313" key="8">
    <source>
        <dbReference type="Proteomes" id="UP000475037"/>
    </source>
</evidence>
<keyword evidence="3" id="KW-0479">Metal-binding</keyword>
<evidence type="ECO:0000313" key="7">
    <source>
        <dbReference type="EMBL" id="KAF0878268.1"/>
    </source>
</evidence>
<name>A0A6G1AR88_CROCR</name>
<feature type="domain" description="EF-hand" evidence="6">
    <location>
        <begin position="43"/>
        <end position="78"/>
    </location>
</feature>
<evidence type="ECO:0000256" key="3">
    <source>
        <dbReference type="ARBA" id="ARBA00022723"/>
    </source>
</evidence>
<dbReference type="AlphaFoldDB" id="A0A6G1AR88"/>
<comment type="similarity">
    <text evidence="2">Belongs to the calmodulin family.</text>
</comment>
<dbReference type="PANTHER" id="PTHR23048:SF0">
    <property type="entry name" value="CALMODULIN LIKE 3"/>
    <property type="match status" value="1"/>
</dbReference>
<evidence type="ECO:0000256" key="4">
    <source>
        <dbReference type="ARBA" id="ARBA00022737"/>
    </source>
</evidence>
<sequence length="100" mass="10889">PAWSTKEQTAESQKAFLPFVKDGDGAITTEASGIVTRSLRQNLTEAEVQDMISEVDADSNGTLDSLEFLAIMARKMRHSEEKIGEAVHVFDKDGNGCMNA</sequence>
<dbReference type="InterPro" id="IPR018247">
    <property type="entry name" value="EF_Hand_1_Ca_BS"/>
</dbReference>
<keyword evidence="8" id="KW-1185">Reference proteome</keyword>
<dbReference type="PANTHER" id="PTHR23048">
    <property type="entry name" value="MYOSIN LIGHT CHAIN 1, 3"/>
    <property type="match status" value="1"/>
</dbReference>
<accession>A0A6G1AR88</accession>
<dbReference type="PROSITE" id="PS50222">
    <property type="entry name" value="EF_HAND_2"/>
    <property type="match status" value="2"/>
</dbReference>
<dbReference type="Proteomes" id="UP000475037">
    <property type="component" value="Unassembled WGS sequence"/>
</dbReference>
<dbReference type="Pfam" id="PF13499">
    <property type="entry name" value="EF-hand_7"/>
    <property type="match status" value="1"/>
</dbReference>
<evidence type="ECO:0000256" key="2">
    <source>
        <dbReference type="ARBA" id="ARBA00009763"/>
    </source>
</evidence>
<dbReference type="InterPro" id="IPR011992">
    <property type="entry name" value="EF-hand-dom_pair"/>
</dbReference>